<proteinExistence type="predicted"/>
<comment type="caution">
    <text evidence="2">The sequence shown here is derived from an EMBL/GenBank/DDBJ whole genome shotgun (WGS) entry which is preliminary data.</text>
</comment>
<organism evidence="2 3">
    <name type="scientific">Streptomyces tremellae</name>
    <dbReference type="NCBI Taxonomy" id="1124239"/>
    <lineage>
        <taxon>Bacteria</taxon>
        <taxon>Bacillati</taxon>
        <taxon>Actinomycetota</taxon>
        <taxon>Actinomycetes</taxon>
        <taxon>Kitasatosporales</taxon>
        <taxon>Streptomycetaceae</taxon>
        <taxon>Streptomyces</taxon>
    </lineage>
</organism>
<gene>
    <name evidence="2" type="ORF">GCM10023082_37270</name>
</gene>
<name>A0ABP7FIA6_9ACTN</name>
<dbReference type="Proteomes" id="UP001499884">
    <property type="component" value="Unassembled WGS sequence"/>
</dbReference>
<feature type="region of interest" description="Disordered" evidence="1">
    <location>
        <begin position="1"/>
        <end position="20"/>
    </location>
</feature>
<dbReference type="EMBL" id="BAABEP010000025">
    <property type="protein sequence ID" value="GAA3736700.1"/>
    <property type="molecule type" value="Genomic_DNA"/>
</dbReference>
<evidence type="ECO:0000313" key="3">
    <source>
        <dbReference type="Proteomes" id="UP001499884"/>
    </source>
</evidence>
<evidence type="ECO:0000313" key="2">
    <source>
        <dbReference type="EMBL" id="GAA3736700.1"/>
    </source>
</evidence>
<dbReference type="RefSeq" id="WP_345648459.1">
    <property type="nucleotide sequence ID" value="NZ_BAABEP010000025.1"/>
</dbReference>
<evidence type="ECO:0000256" key="1">
    <source>
        <dbReference type="SAM" id="MobiDB-lite"/>
    </source>
</evidence>
<keyword evidence="3" id="KW-1185">Reference proteome</keyword>
<accession>A0ABP7FIA6</accession>
<evidence type="ECO:0008006" key="4">
    <source>
        <dbReference type="Google" id="ProtNLM"/>
    </source>
</evidence>
<reference evidence="3" key="1">
    <citation type="journal article" date="2019" name="Int. J. Syst. Evol. Microbiol.">
        <title>The Global Catalogue of Microorganisms (GCM) 10K type strain sequencing project: providing services to taxonomists for standard genome sequencing and annotation.</title>
        <authorList>
            <consortium name="The Broad Institute Genomics Platform"/>
            <consortium name="The Broad Institute Genome Sequencing Center for Infectious Disease"/>
            <person name="Wu L."/>
            <person name="Ma J."/>
        </authorList>
    </citation>
    <scope>NUCLEOTIDE SEQUENCE [LARGE SCALE GENOMIC DNA]</scope>
    <source>
        <strain evidence="3">JCM 30846</strain>
    </source>
</reference>
<protein>
    <recommendedName>
        <fullName evidence="4">Thiopeptide-type bacteriocin biosynthesis domain-containing protein</fullName>
    </recommendedName>
</protein>
<sequence length="291" mass="31885">MAEYEGGTGTAVPPPEDRDPMAVLALPDDLRFPGTPAEVEYEAYFRIGRARPEPDLWTRALLRTQAAFLADLPATGLGDRERADLLAGFVLLGHTALAAAPPPAEPADEEPYLPPSSGGMPPLGRWRLGHQIFHLLLALMNSLLDEALRAADAAEWLRVTGLLDRLRLLYDAATAAMSYAADFGDDPLGAYRREVRPTMEPPFVSPGFSGTFNREHRETTRLLRQLRRALKAAAPDDHELRTAADALRAAQSRNRANHLLICERCVPEGVSLLREHLTAQRPPDPTTPPDA</sequence>